<protein>
    <submittedName>
        <fullName evidence="1">Uncharacterized protein</fullName>
    </submittedName>
</protein>
<gene>
    <name evidence="1" type="ORF">O6H91_01G174200</name>
</gene>
<dbReference type="Proteomes" id="UP001162992">
    <property type="component" value="Chromosome 1"/>
</dbReference>
<accession>A0ACC2EYV0</accession>
<organism evidence="1 2">
    <name type="scientific">Diphasiastrum complanatum</name>
    <name type="common">Issler's clubmoss</name>
    <name type="synonym">Lycopodium complanatum</name>
    <dbReference type="NCBI Taxonomy" id="34168"/>
    <lineage>
        <taxon>Eukaryota</taxon>
        <taxon>Viridiplantae</taxon>
        <taxon>Streptophyta</taxon>
        <taxon>Embryophyta</taxon>
        <taxon>Tracheophyta</taxon>
        <taxon>Lycopodiopsida</taxon>
        <taxon>Lycopodiales</taxon>
        <taxon>Lycopodiaceae</taxon>
        <taxon>Lycopodioideae</taxon>
        <taxon>Diphasiastrum</taxon>
    </lineage>
</organism>
<comment type="caution">
    <text evidence="1">The sequence shown here is derived from an EMBL/GenBank/DDBJ whole genome shotgun (WGS) entry which is preliminary data.</text>
</comment>
<reference evidence="2" key="1">
    <citation type="journal article" date="2024" name="Proc. Natl. Acad. Sci. U.S.A.">
        <title>Extraordinary preservation of gene collinearity over three hundred million years revealed in homosporous lycophytes.</title>
        <authorList>
            <person name="Li C."/>
            <person name="Wickell D."/>
            <person name="Kuo L.Y."/>
            <person name="Chen X."/>
            <person name="Nie B."/>
            <person name="Liao X."/>
            <person name="Peng D."/>
            <person name="Ji J."/>
            <person name="Jenkins J."/>
            <person name="Williams M."/>
            <person name="Shu S."/>
            <person name="Plott C."/>
            <person name="Barry K."/>
            <person name="Rajasekar S."/>
            <person name="Grimwood J."/>
            <person name="Han X."/>
            <person name="Sun S."/>
            <person name="Hou Z."/>
            <person name="He W."/>
            <person name="Dai G."/>
            <person name="Sun C."/>
            <person name="Schmutz J."/>
            <person name="Leebens-Mack J.H."/>
            <person name="Li F.W."/>
            <person name="Wang L."/>
        </authorList>
    </citation>
    <scope>NUCLEOTIDE SEQUENCE [LARGE SCALE GENOMIC DNA]</scope>
    <source>
        <strain evidence="2">cv. PW_Plant_1</strain>
    </source>
</reference>
<dbReference type="EMBL" id="CM055092">
    <property type="protein sequence ID" value="KAJ7571708.1"/>
    <property type="molecule type" value="Genomic_DNA"/>
</dbReference>
<name>A0ACC2EYV0_DIPCM</name>
<sequence>MEKIVLLCMVISACCMALSMAATTAPPPKVDCNSQLPMLLPCLDYVQGKVQTPSSECCTGLSSMVKTSPSCLCSLLSSGVGSSINTTRALEIPSKCKIRGVSASQCAGGSPPLSSGPAPAPVAGGAAPGTSEGGSAPPSPNSGLMSTPAISSYLGLIAVCLLF</sequence>
<keyword evidence="2" id="KW-1185">Reference proteome</keyword>
<evidence type="ECO:0000313" key="1">
    <source>
        <dbReference type="EMBL" id="KAJ7571708.1"/>
    </source>
</evidence>
<proteinExistence type="predicted"/>
<evidence type="ECO:0000313" key="2">
    <source>
        <dbReference type="Proteomes" id="UP001162992"/>
    </source>
</evidence>